<dbReference type="NCBIfam" id="NF000868">
    <property type="entry name" value="PRK00080.1"/>
    <property type="match status" value="1"/>
</dbReference>
<dbReference type="OrthoDB" id="9804478at2"/>
<dbReference type="AlphaFoldDB" id="A0A328C700"/>
<comment type="subcellular location">
    <subcellularLocation>
        <location evidence="9">Cytoplasm</location>
    </subcellularLocation>
</comment>
<feature type="binding site" evidence="9">
    <location>
        <position position="220"/>
    </location>
    <ligand>
        <name>ATP</name>
        <dbReference type="ChEBI" id="CHEBI:30616"/>
    </ligand>
</feature>
<dbReference type="Proteomes" id="UP000249169">
    <property type="component" value="Unassembled WGS sequence"/>
</dbReference>
<dbReference type="InterPro" id="IPR008824">
    <property type="entry name" value="RuvB-like_N"/>
</dbReference>
<comment type="domain">
    <text evidence="9">Has 3 domains, the large (RuvB-L) and small ATPase (RuvB-S) domains and the C-terminal head (RuvB-H) domain. The head domain binds DNA, while the ATPase domains jointly bind ATP, ADP or are empty depending on the state of the subunit in the translocation cycle. During a single DNA translocation step the structure of each domain remains the same, but their relative positions change.</text>
</comment>
<keyword evidence="5 9" id="KW-0067">ATP-binding</keyword>
<dbReference type="InterPro" id="IPR008823">
    <property type="entry name" value="RuvB_wg_C"/>
</dbReference>
<comment type="similarity">
    <text evidence="9">Belongs to the RuvB family.</text>
</comment>
<accession>A0A328C700</accession>
<dbReference type="SUPFAM" id="SSF52540">
    <property type="entry name" value="P-loop containing nucleoside triphosphate hydrolases"/>
    <property type="match status" value="1"/>
</dbReference>
<name>A0A328C700_9DELT</name>
<evidence type="ECO:0000256" key="4">
    <source>
        <dbReference type="ARBA" id="ARBA00022801"/>
    </source>
</evidence>
<dbReference type="GO" id="GO:0048476">
    <property type="term" value="C:Holliday junction resolvase complex"/>
    <property type="evidence" value="ECO:0007669"/>
    <property type="project" value="UniProtKB-UniRule"/>
</dbReference>
<organism evidence="11 12">
    <name type="scientific">Lujinxingia litoralis</name>
    <dbReference type="NCBI Taxonomy" id="2211119"/>
    <lineage>
        <taxon>Bacteria</taxon>
        <taxon>Deltaproteobacteria</taxon>
        <taxon>Bradymonadales</taxon>
        <taxon>Lujinxingiaceae</taxon>
        <taxon>Lujinxingia</taxon>
    </lineage>
</organism>
<keyword evidence="4 9" id="KW-0378">Hydrolase</keyword>
<feature type="binding site" evidence="9">
    <location>
        <position position="312"/>
    </location>
    <ligand>
        <name>DNA</name>
        <dbReference type="ChEBI" id="CHEBI:16991"/>
    </ligand>
</feature>
<feature type="binding site" evidence="9">
    <location>
        <position position="68"/>
    </location>
    <ligand>
        <name>Mg(2+)</name>
        <dbReference type="ChEBI" id="CHEBI:18420"/>
    </ligand>
</feature>
<dbReference type="Pfam" id="PF05496">
    <property type="entry name" value="RuvB_N"/>
    <property type="match status" value="1"/>
</dbReference>
<dbReference type="GO" id="GO:0016887">
    <property type="term" value="F:ATP hydrolysis activity"/>
    <property type="evidence" value="ECO:0007669"/>
    <property type="project" value="RHEA"/>
</dbReference>
<feature type="binding site" evidence="9">
    <location>
        <position position="183"/>
    </location>
    <ligand>
        <name>ATP</name>
        <dbReference type="ChEBI" id="CHEBI:30616"/>
    </ligand>
</feature>
<dbReference type="GO" id="GO:0006281">
    <property type="term" value="P:DNA repair"/>
    <property type="evidence" value="ECO:0007669"/>
    <property type="project" value="UniProtKB-UniRule"/>
</dbReference>
<dbReference type="PANTHER" id="PTHR42848:SF1">
    <property type="entry name" value="HOLLIDAY JUNCTION BRANCH MIGRATION COMPLEX SUBUNIT RUVB"/>
    <property type="match status" value="1"/>
</dbReference>
<protein>
    <recommendedName>
        <fullName evidence="9">Holliday junction branch migration complex subunit RuvB</fullName>
        <ecNumber evidence="9">3.6.4.-</ecNumber>
    </recommendedName>
</protein>
<comment type="subunit">
    <text evidence="9">Homohexamer. Forms an RuvA(8)-RuvB(12)-Holliday junction (HJ) complex. HJ DNA is sandwiched between 2 RuvA tetramers; dsDNA enters through RuvA and exits via RuvB. An RuvB hexamer assembles on each DNA strand where it exits the tetramer. Each RuvB hexamer is contacted by two RuvA subunits (via domain III) on 2 adjacent RuvB subunits; this complex drives branch migration. In the full resolvosome a probable DNA-RuvA(4)-RuvB(12)-RuvC(2) complex forms which resolves the HJ.</text>
</comment>
<evidence type="ECO:0000256" key="3">
    <source>
        <dbReference type="ARBA" id="ARBA00022763"/>
    </source>
</evidence>
<dbReference type="GO" id="GO:0005737">
    <property type="term" value="C:cytoplasm"/>
    <property type="evidence" value="ECO:0007669"/>
    <property type="project" value="UniProtKB-SubCell"/>
</dbReference>
<evidence type="ECO:0000313" key="11">
    <source>
        <dbReference type="EMBL" id="RAL23623.1"/>
    </source>
</evidence>
<keyword evidence="7 9" id="KW-0233">DNA recombination</keyword>
<keyword evidence="12" id="KW-1185">Reference proteome</keyword>
<dbReference type="Gene3D" id="1.10.8.60">
    <property type="match status" value="1"/>
</dbReference>
<comment type="caution">
    <text evidence="9">Lacks conserved residue(s) required for the propagation of feature annotation.</text>
</comment>
<feature type="binding site" evidence="9">
    <location>
        <position position="317"/>
    </location>
    <ligand>
        <name>DNA</name>
        <dbReference type="ChEBI" id="CHEBI:16991"/>
    </ligand>
</feature>
<dbReference type="GO" id="GO:0009378">
    <property type="term" value="F:four-way junction helicase activity"/>
    <property type="evidence" value="ECO:0007669"/>
    <property type="project" value="InterPro"/>
</dbReference>
<evidence type="ECO:0000259" key="10">
    <source>
        <dbReference type="SMART" id="SM00382"/>
    </source>
</evidence>
<dbReference type="HAMAP" id="MF_00016">
    <property type="entry name" value="DNA_HJ_migration_RuvB"/>
    <property type="match status" value="1"/>
</dbReference>
<feature type="binding site" evidence="9">
    <location>
        <position position="69"/>
    </location>
    <ligand>
        <name>ATP</name>
        <dbReference type="ChEBI" id="CHEBI:30616"/>
    </ligand>
</feature>
<dbReference type="InterPro" id="IPR004605">
    <property type="entry name" value="DNA_helicase_Holl-junc_RuvB"/>
</dbReference>
<feature type="region of interest" description="Head domain (RuvB-H)" evidence="9">
    <location>
        <begin position="257"/>
        <end position="340"/>
    </location>
</feature>
<dbReference type="InterPro" id="IPR041445">
    <property type="entry name" value="AAA_lid_4"/>
</dbReference>
<proteinExistence type="inferred from homology"/>
<feature type="binding site" evidence="9">
    <location>
        <position position="173"/>
    </location>
    <ligand>
        <name>ATP</name>
        <dbReference type="ChEBI" id="CHEBI:30616"/>
    </ligand>
</feature>
<comment type="caution">
    <text evidence="11">The sequence shown here is derived from an EMBL/GenBank/DDBJ whole genome shotgun (WGS) entry which is preliminary data.</text>
</comment>
<dbReference type="NCBIfam" id="TIGR00635">
    <property type="entry name" value="ruvB"/>
    <property type="match status" value="1"/>
</dbReference>
<keyword evidence="3 9" id="KW-0227">DNA damage</keyword>
<dbReference type="Pfam" id="PF05491">
    <property type="entry name" value="WHD_RuvB"/>
    <property type="match status" value="1"/>
</dbReference>
<dbReference type="InterPro" id="IPR003593">
    <property type="entry name" value="AAA+_ATPase"/>
</dbReference>
<evidence type="ECO:0000313" key="12">
    <source>
        <dbReference type="Proteomes" id="UP000249169"/>
    </source>
</evidence>
<comment type="catalytic activity">
    <reaction evidence="9">
        <text>ATP + H2O = ADP + phosphate + H(+)</text>
        <dbReference type="Rhea" id="RHEA:13065"/>
        <dbReference type="ChEBI" id="CHEBI:15377"/>
        <dbReference type="ChEBI" id="CHEBI:15378"/>
        <dbReference type="ChEBI" id="CHEBI:30616"/>
        <dbReference type="ChEBI" id="CHEBI:43474"/>
        <dbReference type="ChEBI" id="CHEBI:456216"/>
    </reaction>
</comment>
<keyword evidence="6 9" id="KW-0238">DNA-binding</keyword>
<dbReference type="RefSeq" id="WP_111728881.1">
    <property type="nucleotide sequence ID" value="NZ_QHKO01000002.1"/>
</dbReference>
<keyword evidence="1 9" id="KW-0963">Cytoplasm</keyword>
<dbReference type="Gene3D" id="1.10.10.10">
    <property type="entry name" value="Winged helix-like DNA-binding domain superfamily/Winged helix DNA-binding domain"/>
    <property type="match status" value="1"/>
</dbReference>
<dbReference type="InterPro" id="IPR027417">
    <property type="entry name" value="P-loop_NTPase"/>
</dbReference>
<evidence type="ECO:0000256" key="6">
    <source>
        <dbReference type="ARBA" id="ARBA00023125"/>
    </source>
</evidence>
<keyword evidence="11" id="KW-0347">Helicase</keyword>
<dbReference type="Gene3D" id="3.40.50.300">
    <property type="entry name" value="P-loop containing nucleotide triphosphate hydrolases"/>
    <property type="match status" value="1"/>
</dbReference>
<feature type="domain" description="AAA+ ATPase" evidence="10">
    <location>
        <begin position="53"/>
        <end position="184"/>
    </location>
</feature>
<keyword evidence="8 9" id="KW-0234">DNA repair</keyword>
<feature type="binding site" evidence="9">
    <location>
        <position position="64"/>
    </location>
    <ligand>
        <name>ATP</name>
        <dbReference type="ChEBI" id="CHEBI:30616"/>
    </ligand>
</feature>
<evidence type="ECO:0000256" key="5">
    <source>
        <dbReference type="ARBA" id="ARBA00022840"/>
    </source>
</evidence>
<dbReference type="InterPro" id="IPR036388">
    <property type="entry name" value="WH-like_DNA-bd_sf"/>
</dbReference>
<comment type="function">
    <text evidence="9">The RuvA-RuvB-RuvC complex processes Holliday junction (HJ) DNA during genetic recombination and DNA repair, while the RuvA-RuvB complex plays an important role in the rescue of blocked DNA replication forks via replication fork reversal (RFR). RuvA specifically binds to HJ cruciform DNA, conferring on it an open structure. The RuvB hexamer acts as an ATP-dependent pump, pulling dsDNA into and through the RuvAB complex. RuvB forms 2 homohexamers on either side of HJ DNA bound by 1 or 2 RuvA tetramers; 4 subunits per hexamer contact DNA at a time. Coordinated motions by a converter formed by DNA-disengaged RuvB subunits stimulates ATP hydrolysis and nucleotide exchange. Immobilization of the converter enables RuvB to convert the ATP-contained energy into a lever motion, pulling 2 nucleotides of DNA out of the RuvA tetramer per ATP hydrolyzed, thus driving DNA branch migration. The RuvB motors rotate together with the DNA substrate, which together with the progressing nucleotide cycle form the mechanistic basis for DNA recombination by continuous HJ branch migration. Branch migration allows RuvC to scan DNA until it finds its consensus sequence, where it cleaves and resolves cruciform DNA.</text>
</comment>
<evidence type="ECO:0000256" key="7">
    <source>
        <dbReference type="ARBA" id="ARBA00023172"/>
    </source>
</evidence>
<feature type="binding site" evidence="9">
    <location>
        <position position="68"/>
    </location>
    <ligand>
        <name>ATP</name>
        <dbReference type="ChEBI" id="CHEBI:30616"/>
    </ligand>
</feature>
<dbReference type="SMART" id="SM00382">
    <property type="entry name" value="AAA"/>
    <property type="match status" value="1"/>
</dbReference>
<evidence type="ECO:0000256" key="2">
    <source>
        <dbReference type="ARBA" id="ARBA00022741"/>
    </source>
</evidence>
<sequence>MARDPNIEMTPIEDDSNFDEFLRPRRFEEFVGQEAIKDNLRVMVQSAKMRNAPLDHILFSGPPGLGKTSMAQILAEEMGVNIHITSGPALEKKGDLAGILTSLEKGEILFIDECHRLSPVVEENLYPAMEDFYFDIVIGEGPHARNMKLSLPPFTLVGATTRSGLLTAPMRDRFGYVARLDYYGAEDLTSVLQRSARILNIGLSERGAFEIARRSRGTPRIANRLLHRVRDYAVVGKHATIDDELADYALERLEVDSAGFDYLDRLYLDALVVKFGGGPTGLDTLASSIGEAKHTIEEVIEPYLLQQGFIQRTPRGRVASASAFRHLGVPINSGNQSSIF</sequence>
<dbReference type="CDD" id="cd00009">
    <property type="entry name" value="AAA"/>
    <property type="match status" value="1"/>
</dbReference>
<dbReference type="GO" id="GO:0000400">
    <property type="term" value="F:four-way junction DNA binding"/>
    <property type="evidence" value="ECO:0007669"/>
    <property type="project" value="UniProtKB-UniRule"/>
</dbReference>
<feature type="region of interest" description="Small ATPAse domain (RuvB-S)" evidence="9">
    <location>
        <begin position="184"/>
        <end position="254"/>
    </location>
</feature>
<feature type="binding site" evidence="9">
    <location>
        <begin position="130"/>
        <end position="132"/>
    </location>
    <ligand>
        <name>ATP</name>
        <dbReference type="ChEBI" id="CHEBI:30616"/>
    </ligand>
</feature>
<gene>
    <name evidence="9" type="primary">ruvB</name>
    <name evidence="11" type="ORF">DL240_05540</name>
</gene>
<dbReference type="GO" id="GO:0005524">
    <property type="term" value="F:ATP binding"/>
    <property type="evidence" value="ECO:0007669"/>
    <property type="project" value="UniProtKB-UniRule"/>
</dbReference>
<evidence type="ECO:0000256" key="1">
    <source>
        <dbReference type="ARBA" id="ARBA00022490"/>
    </source>
</evidence>
<dbReference type="EC" id="3.6.4.-" evidence="9"/>
<feature type="binding site" evidence="9">
    <location>
        <position position="67"/>
    </location>
    <ligand>
        <name>ATP</name>
        <dbReference type="ChEBI" id="CHEBI:30616"/>
    </ligand>
</feature>
<dbReference type="Pfam" id="PF17864">
    <property type="entry name" value="AAA_lid_4"/>
    <property type="match status" value="1"/>
</dbReference>
<dbReference type="EMBL" id="QHKO01000002">
    <property type="protein sequence ID" value="RAL23623.1"/>
    <property type="molecule type" value="Genomic_DNA"/>
</dbReference>
<dbReference type="InterPro" id="IPR036390">
    <property type="entry name" value="WH_DNA-bd_sf"/>
</dbReference>
<reference evidence="11 12" key="1">
    <citation type="submission" date="2018-05" db="EMBL/GenBank/DDBJ databases">
        <title>Lujinxingia marina gen. nov. sp. nov., a new facultative anaerobic member of the class Deltaproteobacteria, and proposal of Lujinxingaceae fam. nov.</title>
        <authorList>
            <person name="Li C.-M."/>
        </authorList>
    </citation>
    <scope>NUCLEOTIDE SEQUENCE [LARGE SCALE GENOMIC DNA]</scope>
    <source>
        <strain evidence="11 12">B210</strain>
    </source>
</reference>
<dbReference type="GO" id="GO:0006310">
    <property type="term" value="P:DNA recombination"/>
    <property type="evidence" value="ECO:0007669"/>
    <property type="project" value="UniProtKB-UniRule"/>
</dbReference>
<dbReference type="SUPFAM" id="SSF46785">
    <property type="entry name" value="Winged helix' DNA-binding domain"/>
    <property type="match status" value="1"/>
</dbReference>
<evidence type="ECO:0000256" key="9">
    <source>
        <dbReference type="HAMAP-Rule" id="MF_00016"/>
    </source>
</evidence>
<evidence type="ECO:0000256" key="8">
    <source>
        <dbReference type="ARBA" id="ARBA00023204"/>
    </source>
</evidence>
<feature type="binding site" evidence="9">
    <location>
        <position position="23"/>
    </location>
    <ligand>
        <name>ATP</name>
        <dbReference type="ChEBI" id="CHEBI:30616"/>
    </ligand>
</feature>
<keyword evidence="2 9" id="KW-0547">Nucleotide-binding</keyword>
<feature type="binding site" evidence="9">
    <location>
        <position position="22"/>
    </location>
    <ligand>
        <name>ATP</name>
        <dbReference type="ChEBI" id="CHEBI:30616"/>
    </ligand>
</feature>
<dbReference type="PANTHER" id="PTHR42848">
    <property type="match status" value="1"/>
</dbReference>
<feature type="region of interest" description="Large ATPase domain (RuvB-L)" evidence="9">
    <location>
        <begin position="3"/>
        <end position="183"/>
    </location>
</feature>